<dbReference type="PANTHER" id="PTHR47330:SF1">
    <property type="entry name" value="POLY(U)-BINDING-SPLICING FACTOR PUF60"/>
    <property type="match status" value="1"/>
</dbReference>
<keyword evidence="4 7" id="KW-0694">RNA-binding</keyword>
<dbReference type="EMBL" id="CAJQZP010001351">
    <property type="protein sequence ID" value="CAG5040782.1"/>
    <property type="molecule type" value="Genomic_DNA"/>
</dbReference>
<name>A0A8S3Y041_PARAO</name>
<dbReference type="CDD" id="cd12371">
    <property type="entry name" value="RRM2_PUF60"/>
    <property type="match status" value="1"/>
</dbReference>
<evidence type="ECO:0000256" key="4">
    <source>
        <dbReference type="ARBA" id="ARBA00022884"/>
    </source>
</evidence>
<accession>A0A8S3Y041</accession>
<dbReference type="GO" id="GO:0071011">
    <property type="term" value="C:precatalytic spliceosome"/>
    <property type="evidence" value="ECO:0007669"/>
    <property type="project" value="TreeGrafter"/>
</dbReference>
<sequence length="1620" mass="170375">MGNNSIGISKNGVVAGRRSELSGDCGRGFLVRFCVCRDAPGRPGGSAPSAQCGFLNTPVYDLQQVGDVYTGPGAKCSTLPAILGGSLPRLSSEQSEAVSRAKKYAMEQSIKMVLMKQTLAHQQQQMASQRTQVQRQQALALMCRVYVGSISFELKEDTIRQAFLPFGPIKSINMSWDPVTQKHKGFAFVEYEIPEAAQLSLEQMNGVMLGGRNIKVVGRPSNMPQAQAVIDEIQEEAKQYNRIYVASIHPELTEDDIKNVFEAFGPITYCKLAQGTSAHKHKGYGFIEYATLAAALEAIASMNLFDLGGQHLRVGRAITPPAALAGASTAHVPMPTAAAVAAAAATAKIQVSPVRDDASTVHVPMPTVAALAAAAATAKIQVSHVRNASTVHVPMPTVAALAAAAATAKIQVRHVRNASTVHVPMPTAASNAARPCLPCCGCSRCHRQDTAAATAKIQVSHVRHASTAHVPMLTATTVAAATATTKIQVIHVRHASTVHVPMPTAAAVTAAAATAKIQVSHVRNASTVHVPMSIAAAVTAAAATAKIQAMDAVASNAVALGLTKLNALGVPPAAALPTLAAALPNLPAALPVTLPAALPVTLPATLPAALGALPLPATLPVSLPAALPTALPPALPATLPTTLPAIPAALPAAIPPPGVVIPPPPVSARANNQFQASEVKANANDGGGQQAALQRKLLDSSPDTLQQQESLSISGQSARHLVMQVCVVVVLCTSCWTARPTRCSSRSRSPSPDSRHATSSCRCVLWLCCVQVAGQLARHAAAGVAFHLRTVGTPPRHAGVCCGCVVYKLLDSSPDTLQQESLSISGQSARHLVMQVCVVVVLCTSCWTARPTRCSSRSRSPSPDSRHATSSCRCVLWLYCVQVAGQLARHAAAGVALHLRTVGTPPRHAGVCCGCVVYKLLDSSPDTLQQESLSISGQSARHLVMQVCVVVVLCTSCWTARPTRCSRSRFPSPDSRHATSSCRCVLWLCCVQVAGQLARHAAAGVALHLRTVGTPPRVMQVCVVVVLCTSCWTARPTRCSRSRSPSPDSRHATSRHAGVCCGCVVYKLLDSSPDTLHAGVAFHLRTVGTPPRHAGVCCGCVVYKLLDSSPDTLQQESLSISGQSARHLVMQLARHAAAGVAFHLRTVGTPPRHAGVCCGCVVYKLLDSSPDTLQQESLSISGQSARHLVMQVCCCGVVVQVAGQLARHAAAGVALHLRTVGTPPRVMQVCVWLCCVQVAGQLARHAAAGVAFHLRTVGTPPRHAGVCCGCVVYKLLDSSPDTLQQESLSISGQSARHLVMQVCVVVVLCTSCWTARPTRCSRSRSPSPDSRHATSRHAGVCCGCVVYKLLDSSPDTLQQESLSISGQSARHLASCRCVLWLCCVQVAGQLARHAAAAGVALHLRTVGTPPRHAGVCCGCVVYKLLDSSPDTLQQESLSISGQSARHLVMQVCVVVVLCTSCWTARPTRCSRSRSPSPDSRHATSRHAGVCCGCVVYKLLDSSPDTLQQESLSISGQSARHLVMQVCVVVVLCTSCWTARPTRCSRSRSPSPDSRHATSRHAGVCCGCVVYKLLDSSPDTLQQESLSISGQSARHLVMQVCVVYKLLDGNMPSVDLYESLL</sequence>
<organism evidence="9 10">
    <name type="scientific">Parnassius apollo</name>
    <name type="common">Apollo butterfly</name>
    <name type="synonym">Papilio apollo</name>
    <dbReference type="NCBI Taxonomy" id="110799"/>
    <lineage>
        <taxon>Eukaryota</taxon>
        <taxon>Metazoa</taxon>
        <taxon>Ecdysozoa</taxon>
        <taxon>Arthropoda</taxon>
        <taxon>Hexapoda</taxon>
        <taxon>Insecta</taxon>
        <taxon>Pterygota</taxon>
        <taxon>Neoptera</taxon>
        <taxon>Endopterygota</taxon>
        <taxon>Lepidoptera</taxon>
        <taxon>Glossata</taxon>
        <taxon>Ditrysia</taxon>
        <taxon>Papilionoidea</taxon>
        <taxon>Papilionidae</taxon>
        <taxon>Parnassiinae</taxon>
        <taxon>Parnassini</taxon>
        <taxon>Parnassius</taxon>
        <taxon>Parnassius</taxon>
    </lineage>
</organism>
<dbReference type="OrthoDB" id="20943at2759"/>
<dbReference type="PROSITE" id="PS50102">
    <property type="entry name" value="RRM"/>
    <property type="match status" value="2"/>
</dbReference>
<comment type="similarity">
    <text evidence="2">Belongs to the RRM half pint family.</text>
</comment>
<evidence type="ECO:0000256" key="1">
    <source>
        <dbReference type="ARBA" id="ARBA00004123"/>
    </source>
</evidence>
<reference evidence="9" key="1">
    <citation type="submission" date="2021-04" db="EMBL/GenBank/DDBJ databases">
        <authorList>
            <person name="Tunstrom K."/>
        </authorList>
    </citation>
    <scope>NUCLEOTIDE SEQUENCE</scope>
</reference>
<evidence type="ECO:0000259" key="8">
    <source>
        <dbReference type="PROSITE" id="PS50102"/>
    </source>
</evidence>
<feature type="domain" description="RRM" evidence="8">
    <location>
        <begin position="241"/>
        <end position="319"/>
    </location>
</feature>
<dbReference type="GO" id="GO:0003723">
    <property type="term" value="F:RNA binding"/>
    <property type="evidence" value="ECO:0007669"/>
    <property type="project" value="UniProtKB-UniRule"/>
</dbReference>
<evidence type="ECO:0000256" key="3">
    <source>
        <dbReference type="ARBA" id="ARBA00022664"/>
    </source>
</evidence>
<dbReference type="InterPro" id="IPR051974">
    <property type="entry name" value="PUF60_regulator"/>
</dbReference>
<dbReference type="Pfam" id="PF00076">
    <property type="entry name" value="RRM_1"/>
    <property type="match status" value="2"/>
</dbReference>
<evidence type="ECO:0000256" key="6">
    <source>
        <dbReference type="ARBA" id="ARBA00023242"/>
    </source>
</evidence>
<evidence type="ECO:0000256" key="7">
    <source>
        <dbReference type="PROSITE-ProRule" id="PRU00176"/>
    </source>
</evidence>
<dbReference type="GO" id="GO:0000381">
    <property type="term" value="P:regulation of alternative mRNA splicing, via spliceosome"/>
    <property type="evidence" value="ECO:0007669"/>
    <property type="project" value="InterPro"/>
</dbReference>
<dbReference type="CDD" id="cd12370">
    <property type="entry name" value="RRM1_PUF60"/>
    <property type="match status" value="1"/>
</dbReference>
<dbReference type="GO" id="GO:0000380">
    <property type="term" value="P:alternative mRNA splicing, via spliceosome"/>
    <property type="evidence" value="ECO:0007669"/>
    <property type="project" value="TreeGrafter"/>
</dbReference>
<dbReference type="FunFam" id="3.30.70.330:FF:000136">
    <property type="entry name" value="poly(U)-binding-splicing factor PUF60 isoform X1"/>
    <property type="match status" value="1"/>
</dbReference>
<dbReference type="InterPro" id="IPR006532">
    <property type="entry name" value="PUF60-like"/>
</dbReference>
<keyword evidence="10" id="KW-1185">Reference proteome</keyword>
<keyword evidence="5" id="KW-0508">mRNA splicing</keyword>
<dbReference type="Proteomes" id="UP000691718">
    <property type="component" value="Unassembled WGS sequence"/>
</dbReference>
<dbReference type="InterPro" id="IPR034211">
    <property type="entry name" value="PUF60_RRM2"/>
</dbReference>
<dbReference type="InterPro" id="IPR034209">
    <property type="entry name" value="PUF60_RRM1"/>
</dbReference>
<comment type="caution">
    <text evidence="9">The sequence shown here is derived from an EMBL/GenBank/DDBJ whole genome shotgun (WGS) entry which is preliminary data.</text>
</comment>
<comment type="subcellular location">
    <subcellularLocation>
        <location evidence="1">Nucleus</location>
    </subcellularLocation>
</comment>
<dbReference type="SMART" id="SM00360">
    <property type="entry name" value="RRM"/>
    <property type="match status" value="2"/>
</dbReference>
<dbReference type="InterPro" id="IPR000504">
    <property type="entry name" value="RRM_dom"/>
</dbReference>
<gene>
    <name evidence="9" type="ORF">PAPOLLO_LOCUS21966</name>
</gene>
<dbReference type="PANTHER" id="PTHR47330">
    <property type="entry name" value="POLY(U)-BINDING-SPLICING FACTOR PUF60-B-RELATED"/>
    <property type="match status" value="1"/>
</dbReference>
<evidence type="ECO:0000313" key="10">
    <source>
        <dbReference type="Proteomes" id="UP000691718"/>
    </source>
</evidence>
<protein>
    <submittedName>
        <fullName evidence="9">(apollo) hypothetical protein</fullName>
    </submittedName>
</protein>
<feature type="domain" description="RRM" evidence="8">
    <location>
        <begin position="143"/>
        <end position="216"/>
    </location>
</feature>
<evidence type="ECO:0000313" key="9">
    <source>
        <dbReference type="EMBL" id="CAG5040782.1"/>
    </source>
</evidence>
<keyword evidence="3" id="KW-0507">mRNA processing</keyword>
<dbReference type="GO" id="GO:0071013">
    <property type="term" value="C:catalytic step 2 spliceosome"/>
    <property type="evidence" value="ECO:0007669"/>
    <property type="project" value="TreeGrafter"/>
</dbReference>
<evidence type="ECO:0000256" key="2">
    <source>
        <dbReference type="ARBA" id="ARBA00005987"/>
    </source>
</evidence>
<dbReference type="SMART" id="SM00361">
    <property type="entry name" value="RRM_1"/>
    <property type="match status" value="2"/>
</dbReference>
<dbReference type="NCBIfam" id="TIGR01645">
    <property type="entry name" value="half-pint"/>
    <property type="match status" value="1"/>
</dbReference>
<proteinExistence type="inferred from homology"/>
<evidence type="ECO:0000256" key="5">
    <source>
        <dbReference type="ARBA" id="ARBA00023187"/>
    </source>
</evidence>
<dbReference type="InterPro" id="IPR003954">
    <property type="entry name" value="RRM_euk-type"/>
</dbReference>
<keyword evidence="6" id="KW-0539">Nucleus</keyword>
<dbReference type="GO" id="GO:0006376">
    <property type="term" value="P:mRNA splice site recognition"/>
    <property type="evidence" value="ECO:0007669"/>
    <property type="project" value="TreeGrafter"/>
</dbReference>